<organism evidence="1 4">
    <name type="scientific">Photobacterium iliopiscarium</name>
    <dbReference type="NCBI Taxonomy" id="56192"/>
    <lineage>
        <taxon>Bacteria</taxon>
        <taxon>Pseudomonadati</taxon>
        <taxon>Pseudomonadota</taxon>
        <taxon>Gammaproteobacteria</taxon>
        <taxon>Vibrionales</taxon>
        <taxon>Vibrionaceae</taxon>
        <taxon>Photobacterium</taxon>
    </lineage>
</organism>
<keyword evidence="3" id="KW-1185">Reference proteome</keyword>
<dbReference type="AlphaFoldDB" id="A0A0D8P3Y0"/>
<dbReference type="RefSeq" id="WP_045036951.1">
    <property type="nucleotide sequence ID" value="NZ_CAMRBB010000135.1"/>
</dbReference>
<dbReference type="GeneID" id="93548672"/>
<evidence type="ECO:0000313" key="4">
    <source>
        <dbReference type="Proteomes" id="UP000241954"/>
    </source>
</evidence>
<dbReference type="EMBL" id="PYOP01000016">
    <property type="protein sequence ID" value="PSW95706.1"/>
    <property type="molecule type" value="Genomic_DNA"/>
</dbReference>
<sequence length="64" mass="7249">MAQVFDFDSIPTAVMDDQKTYSLTLKGLLVHARDILFSRSVSTPTLRNVSDLPLHIQKDIGLYR</sequence>
<dbReference type="Proteomes" id="UP000241954">
    <property type="component" value="Unassembled WGS sequence"/>
</dbReference>
<gene>
    <name evidence="1" type="ORF">C9I88_09510</name>
    <name evidence="2" type="ORF">C9J52_11315</name>
</gene>
<comment type="caution">
    <text evidence="1">The sequence shown here is derived from an EMBL/GenBank/DDBJ whole genome shotgun (WGS) entry which is preliminary data.</text>
</comment>
<evidence type="ECO:0000313" key="3">
    <source>
        <dbReference type="Proteomes" id="UP000241190"/>
    </source>
</evidence>
<name>A0A0D8P3Y0_9GAMM</name>
<reference evidence="1 4" key="1">
    <citation type="submission" date="2018-01" db="EMBL/GenBank/DDBJ databases">
        <title>Whole genome sequencing of Histamine producing bacteria.</title>
        <authorList>
            <person name="Butler K."/>
        </authorList>
    </citation>
    <scope>NUCLEOTIDE SEQUENCE [LARGE SCALE GENOMIC DNA]</scope>
    <source>
        <strain evidence="2 3">ATCC 51761</strain>
        <strain evidence="1 4">NCIMB 13481</strain>
    </source>
</reference>
<evidence type="ECO:0000313" key="2">
    <source>
        <dbReference type="EMBL" id="PSW95706.1"/>
    </source>
</evidence>
<accession>A0A0D8P3Y0</accession>
<protein>
    <submittedName>
        <fullName evidence="1">Uncharacterized protein</fullName>
    </submittedName>
</protein>
<proteinExistence type="predicted"/>
<evidence type="ECO:0000313" key="1">
    <source>
        <dbReference type="EMBL" id="PSV97021.1"/>
    </source>
</evidence>
<dbReference type="OrthoDB" id="5892521at2"/>
<dbReference type="EMBL" id="PYLW01000008">
    <property type="protein sequence ID" value="PSV97021.1"/>
    <property type="molecule type" value="Genomic_DNA"/>
</dbReference>
<dbReference type="Proteomes" id="UP000241190">
    <property type="component" value="Unassembled WGS sequence"/>
</dbReference>